<proteinExistence type="predicted"/>
<reference evidence="3" key="1">
    <citation type="submission" date="2025-08" db="UniProtKB">
        <authorList>
            <consortium name="Ensembl"/>
        </authorList>
    </citation>
    <scope>IDENTIFICATION</scope>
</reference>
<evidence type="ECO:0000313" key="3">
    <source>
        <dbReference type="Ensembl" id="ENSSSCP00015017503.1"/>
    </source>
</evidence>
<feature type="transmembrane region" description="Helical" evidence="2">
    <location>
        <begin position="34"/>
        <end position="55"/>
    </location>
</feature>
<keyword evidence="2" id="KW-0812">Transmembrane</keyword>
<dbReference type="PANTHER" id="PTHR23045">
    <property type="entry name" value="LEUCINE-RICH REPEAT-CONTAINING PROTEIN 37A"/>
    <property type="match status" value="1"/>
</dbReference>
<organism evidence="3 4">
    <name type="scientific">Sus scrofa</name>
    <name type="common">Pig</name>
    <dbReference type="NCBI Taxonomy" id="9823"/>
    <lineage>
        <taxon>Eukaryota</taxon>
        <taxon>Metazoa</taxon>
        <taxon>Chordata</taxon>
        <taxon>Craniata</taxon>
        <taxon>Vertebrata</taxon>
        <taxon>Euteleostomi</taxon>
        <taxon>Mammalia</taxon>
        <taxon>Eutheria</taxon>
        <taxon>Laurasiatheria</taxon>
        <taxon>Artiodactyla</taxon>
        <taxon>Suina</taxon>
        <taxon>Suidae</taxon>
        <taxon>Sus</taxon>
    </lineage>
</organism>
<sequence>MWGAWARWDWGLRYPFSPGGTRASTLRGRWEGHVSLTVCVFLQGAFSAFCCVRDARGRARARRRPLWLQDMYRPLNATRKKNMAQKLHDKESSDEEEVLHAGAG</sequence>
<feature type="region of interest" description="Disordered" evidence="1">
    <location>
        <begin position="79"/>
        <end position="104"/>
    </location>
</feature>
<dbReference type="Ensembl" id="ENSSSCT00015044290.1">
    <property type="protein sequence ID" value="ENSSSCP00015017503.1"/>
    <property type="gene ID" value="ENSSSCG00015033435.1"/>
</dbReference>
<evidence type="ECO:0000256" key="1">
    <source>
        <dbReference type="SAM" id="MobiDB-lite"/>
    </source>
</evidence>
<dbReference type="PANTHER" id="PTHR23045:SF9">
    <property type="entry name" value="LEUCINE RICH REPEAT CONTAINING 37A-RELATED"/>
    <property type="match status" value="1"/>
</dbReference>
<keyword evidence="2" id="KW-1133">Transmembrane helix</keyword>
<protein>
    <submittedName>
        <fullName evidence="3">Uncharacterized protein</fullName>
    </submittedName>
</protein>
<evidence type="ECO:0000256" key="2">
    <source>
        <dbReference type="SAM" id="Phobius"/>
    </source>
</evidence>
<evidence type="ECO:0000313" key="4">
    <source>
        <dbReference type="Proteomes" id="UP000694726"/>
    </source>
</evidence>
<dbReference type="AlphaFoldDB" id="A0A8D0NFU3"/>
<dbReference type="Proteomes" id="UP000694726">
    <property type="component" value="Unplaced"/>
</dbReference>
<accession>A0A8D0NFU3</accession>
<name>A0A8D0NFU3_PIG</name>
<dbReference type="InterPro" id="IPR015753">
    <property type="entry name" value="LRRC37"/>
</dbReference>
<keyword evidence="2" id="KW-0472">Membrane</keyword>